<reference evidence="1 2" key="1">
    <citation type="submission" date="2016-11" db="EMBL/GenBank/DDBJ databases">
        <title>Complete Genome Sequence of Bradyrhizobium sp. strain J5, an isolated from soybean nodule in Hokkaido.</title>
        <authorList>
            <person name="Kanehara K."/>
        </authorList>
    </citation>
    <scope>NUCLEOTIDE SEQUENCE [LARGE SCALE GENOMIC DNA]</scope>
    <source>
        <strain evidence="1 2">J5</strain>
    </source>
</reference>
<proteinExistence type="predicted"/>
<evidence type="ECO:0000313" key="2">
    <source>
        <dbReference type="Proteomes" id="UP000181962"/>
    </source>
</evidence>
<sequence>MGSAIFGYGGPGGRRDVRLIHHPRVSQPDEPGPSQSLYRPRPIVPAVQSGEGPVDLGYLIRGDGSTEIDSFRPTSSAPWKAKASCRGRANQPISRSAECLTGVNWWRAKAASAYAFILNVAEEAAGPAIELSAGQLA</sequence>
<accession>A0A1L3FNC5</accession>
<protein>
    <submittedName>
        <fullName evidence="1">Uncharacterized protein</fullName>
    </submittedName>
</protein>
<organism evidence="1 2">
    <name type="scientific">Bradyrhizobium japonicum</name>
    <dbReference type="NCBI Taxonomy" id="375"/>
    <lineage>
        <taxon>Bacteria</taxon>
        <taxon>Pseudomonadati</taxon>
        <taxon>Pseudomonadota</taxon>
        <taxon>Alphaproteobacteria</taxon>
        <taxon>Hyphomicrobiales</taxon>
        <taxon>Nitrobacteraceae</taxon>
        <taxon>Bradyrhizobium</taxon>
    </lineage>
</organism>
<dbReference type="EMBL" id="CP017637">
    <property type="protein sequence ID" value="APG14806.1"/>
    <property type="molecule type" value="Genomic_DNA"/>
</dbReference>
<name>A0A1L3FNC5_BRAJP</name>
<gene>
    <name evidence="1" type="ORF">BKD09_41290</name>
</gene>
<evidence type="ECO:0000313" key="1">
    <source>
        <dbReference type="EMBL" id="APG14806.1"/>
    </source>
</evidence>
<dbReference type="Proteomes" id="UP000181962">
    <property type="component" value="Chromosome"/>
</dbReference>
<dbReference type="AlphaFoldDB" id="A0A1L3FNC5"/>